<reference evidence="9 10" key="1">
    <citation type="submission" date="2019-05" db="EMBL/GenBank/DDBJ databases">
        <title>Nakamurella sp. N5BH11, whole genome shotgun sequence.</title>
        <authorList>
            <person name="Tuo L."/>
        </authorList>
    </citation>
    <scope>NUCLEOTIDE SEQUENCE [LARGE SCALE GENOMIC DNA]</scope>
    <source>
        <strain evidence="9 10">N5BH11</strain>
    </source>
</reference>
<keyword evidence="3" id="KW-1003">Cell membrane</keyword>
<dbReference type="PANTHER" id="PTHR34582:SF2">
    <property type="entry name" value="UPF0702 TRANSMEMBRANE PROTEIN YDFR"/>
    <property type="match status" value="1"/>
</dbReference>
<comment type="subcellular location">
    <subcellularLocation>
        <location evidence="1">Cell membrane</location>
        <topology evidence="1">Multi-pass membrane protein</topology>
    </subcellularLocation>
</comment>
<organism evidence="9 10">
    <name type="scientific">Nakamurella flava</name>
    <dbReference type="NCBI Taxonomy" id="2576308"/>
    <lineage>
        <taxon>Bacteria</taxon>
        <taxon>Bacillati</taxon>
        <taxon>Actinomycetota</taxon>
        <taxon>Actinomycetes</taxon>
        <taxon>Nakamurellales</taxon>
        <taxon>Nakamurellaceae</taxon>
        <taxon>Nakamurella</taxon>
    </lineage>
</organism>
<dbReference type="OrthoDB" id="9793799at2"/>
<keyword evidence="4 7" id="KW-0812">Transmembrane</keyword>
<feature type="domain" description="YetF C-terminal" evidence="8">
    <location>
        <begin position="78"/>
        <end position="147"/>
    </location>
</feature>
<evidence type="ECO:0000256" key="4">
    <source>
        <dbReference type="ARBA" id="ARBA00022692"/>
    </source>
</evidence>
<dbReference type="EMBL" id="SZZH01000004">
    <property type="protein sequence ID" value="TKV57815.1"/>
    <property type="molecule type" value="Genomic_DNA"/>
</dbReference>
<dbReference type="InterPro" id="IPR007353">
    <property type="entry name" value="DUF421"/>
</dbReference>
<proteinExistence type="inferred from homology"/>
<dbReference type="GO" id="GO:0005886">
    <property type="term" value="C:plasma membrane"/>
    <property type="evidence" value="ECO:0007669"/>
    <property type="project" value="UniProtKB-SubCell"/>
</dbReference>
<evidence type="ECO:0000313" key="9">
    <source>
        <dbReference type="EMBL" id="TKV57815.1"/>
    </source>
</evidence>
<dbReference type="Proteomes" id="UP000306985">
    <property type="component" value="Unassembled WGS sequence"/>
</dbReference>
<evidence type="ECO:0000256" key="1">
    <source>
        <dbReference type="ARBA" id="ARBA00004651"/>
    </source>
</evidence>
<dbReference type="PANTHER" id="PTHR34582">
    <property type="entry name" value="UPF0702 TRANSMEMBRANE PROTEIN YCAP"/>
    <property type="match status" value="1"/>
</dbReference>
<feature type="transmembrane region" description="Helical" evidence="7">
    <location>
        <begin position="53"/>
        <end position="75"/>
    </location>
</feature>
<dbReference type="AlphaFoldDB" id="A0A4V6CRK2"/>
<name>A0A4V6CRK2_9ACTN</name>
<accession>A0A4V6CRK2</accession>
<evidence type="ECO:0000256" key="2">
    <source>
        <dbReference type="ARBA" id="ARBA00006448"/>
    </source>
</evidence>
<dbReference type="InterPro" id="IPR023090">
    <property type="entry name" value="UPF0702_alpha/beta_dom_sf"/>
</dbReference>
<evidence type="ECO:0000259" key="8">
    <source>
        <dbReference type="Pfam" id="PF04239"/>
    </source>
</evidence>
<evidence type="ECO:0000313" key="10">
    <source>
        <dbReference type="Proteomes" id="UP000306985"/>
    </source>
</evidence>
<keyword evidence="5 7" id="KW-1133">Transmembrane helix</keyword>
<evidence type="ECO:0000256" key="3">
    <source>
        <dbReference type="ARBA" id="ARBA00022475"/>
    </source>
</evidence>
<dbReference type="Gene3D" id="3.30.240.20">
    <property type="entry name" value="bsu07140 like domains"/>
    <property type="match status" value="1"/>
</dbReference>
<dbReference type="Pfam" id="PF04239">
    <property type="entry name" value="DUF421"/>
    <property type="match status" value="1"/>
</dbReference>
<evidence type="ECO:0000256" key="7">
    <source>
        <dbReference type="SAM" id="Phobius"/>
    </source>
</evidence>
<evidence type="ECO:0000256" key="5">
    <source>
        <dbReference type="ARBA" id="ARBA00022989"/>
    </source>
</evidence>
<keyword evidence="6 7" id="KW-0472">Membrane</keyword>
<comment type="caution">
    <text evidence="9">The sequence shown here is derived from an EMBL/GenBank/DDBJ whole genome shotgun (WGS) entry which is preliminary data.</text>
</comment>
<comment type="similarity">
    <text evidence="2">Belongs to the UPF0702 family.</text>
</comment>
<gene>
    <name evidence="9" type="ORF">FDO65_16920</name>
</gene>
<keyword evidence="10" id="KW-1185">Reference proteome</keyword>
<sequence>MEIVFRAAAMFFFLWLVTRVVGRSTLGELSTFQLILFITMGDMIQQAVTQQDYSVTGGVLAVSVFAVLTIALSWANARWPAIRAVTHGVAIVVVQHGEPLLDTLRAERMSLDDLMAAARQQGFERFADIRLAVLEANGQVSFFANEGSAGAEAGNGRAGAAAPPPGG</sequence>
<evidence type="ECO:0000256" key="6">
    <source>
        <dbReference type="ARBA" id="ARBA00023136"/>
    </source>
</evidence>
<dbReference type="RefSeq" id="WP_137450899.1">
    <property type="nucleotide sequence ID" value="NZ_SZZH01000004.1"/>
</dbReference>
<protein>
    <submittedName>
        <fullName evidence="9">DUF421 domain-containing protein</fullName>
    </submittedName>
</protein>